<dbReference type="EMBL" id="JAUSVF010000002">
    <property type="protein sequence ID" value="MDQ0322612.1"/>
    <property type="molecule type" value="Genomic_DNA"/>
</dbReference>
<keyword evidence="5 6" id="KW-0472">Membrane</keyword>
<feature type="transmembrane region" description="Helical" evidence="6">
    <location>
        <begin position="104"/>
        <end position="126"/>
    </location>
</feature>
<evidence type="ECO:0000313" key="7">
    <source>
        <dbReference type="EMBL" id="MDQ0322612.1"/>
    </source>
</evidence>
<dbReference type="PANTHER" id="PTHR32196:SF63">
    <property type="entry name" value="INNER MEMBRANE ABC TRANSPORTER PERMEASE PROTEIN YJFF"/>
    <property type="match status" value="1"/>
</dbReference>
<feature type="transmembrane region" description="Helical" evidence="6">
    <location>
        <begin position="133"/>
        <end position="153"/>
    </location>
</feature>
<keyword evidence="2" id="KW-1003">Cell membrane</keyword>
<keyword evidence="8" id="KW-1185">Reference proteome</keyword>
<evidence type="ECO:0000256" key="4">
    <source>
        <dbReference type="ARBA" id="ARBA00022989"/>
    </source>
</evidence>
<feature type="transmembrane region" description="Helical" evidence="6">
    <location>
        <begin position="277"/>
        <end position="296"/>
    </location>
</feature>
<proteinExistence type="predicted"/>
<feature type="transmembrane region" description="Helical" evidence="6">
    <location>
        <begin position="173"/>
        <end position="192"/>
    </location>
</feature>
<dbReference type="InterPro" id="IPR001851">
    <property type="entry name" value="ABC_transp_permease"/>
</dbReference>
<feature type="transmembrane region" description="Helical" evidence="6">
    <location>
        <begin position="21"/>
        <end position="40"/>
    </location>
</feature>
<evidence type="ECO:0000256" key="5">
    <source>
        <dbReference type="ARBA" id="ARBA00023136"/>
    </source>
</evidence>
<protein>
    <submittedName>
        <fullName evidence="7">Ribose transport system permease protein</fullName>
    </submittedName>
</protein>
<reference evidence="7 8" key="1">
    <citation type="submission" date="2023-07" db="EMBL/GenBank/DDBJ databases">
        <title>Genomic Encyclopedia of Type Strains, Phase IV (KMG-IV): sequencing the most valuable type-strain genomes for metagenomic binning, comparative biology and taxonomic classification.</title>
        <authorList>
            <person name="Goeker M."/>
        </authorList>
    </citation>
    <scope>NUCLEOTIDE SEQUENCE [LARGE SCALE GENOMIC DNA]</scope>
    <source>
        <strain evidence="7 8">DSM 1112</strain>
    </source>
</reference>
<dbReference type="Proteomes" id="UP001230207">
    <property type="component" value="Unassembled WGS sequence"/>
</dbReference>
<evidence type="ECO:0000256" key="3">
    <source>
        <dbReference type="ARBA" id="ARBA00022692"/>
    </source>
</evidence>
<accession>A0ABU0C0J1</accession>
<keyword evidence="3 6" id="KW-0812">Transmembrane</keyword>
<dbReference type="Pfam" id="PF02653">
    <property type="entry name" value="BPD_transp_2"/>
    <property type="match status" value="1"/>
</dbReference>
<evidence type="ECO:0000256" key="1">
    <source>
        <dbReference type="ARBA" id="ARBA00004651"/>
    </source>
</evidence>
<evidence type="ECO:0000256" key="2">
    <source>
        <dbReference type="ARBA" id="ARBA00022475"/>
    </source>
</evidence>
<dbReference type="CDD" id="cd06579">
    <property type="entry name" value="TM_PBP1_transp_AraH_like"/>
    <property type="match status" value="1"/>
</dbReference>
<gene>
    <name evidence="7" type="ORF">QO002_004818</name>
</gene>
<dbReference type="RefSeq" id="WP_307234386.1">
    <property type="nucleotide sequence ID" value="NZ_JAUSVF010000002.1"/>
</dbReference>
<feature type="transmembrane region" description="Helical" evidence="6">
    <location>
        <begin position="52"/>
        <end position="72"/>
    </location>
</feature>
<comment type="caution">
    <text evidence="7">The sequence shown here is derived from an EMBL/GenBank/DDBJ whole genome shotgun (WGS) entry which is preliminary data.</text>
</comment>
<evidence type="ECO:0000256" key="6">
    <source>
        <dbReference type="SAM" id="Phobius"/>
    </source>
</evidence>
<name>A0ABU0C0J1_9HYPH</name>
<comment type="subcellular location">
    <subcellularLocation>
        <location evidence="1">Cell membrane</location>
        <topology evidence="1">Multi-pass membrane protein</topology>
    </subcellularLocation>
</comment>
<sequence length="326" mass="34175">MTPIETTLPRPARVRLRIDPAIMVVSVGCILLLAIGGFIFPPFLSAGYLLQQLQIASFLGIIAAGATLVILLGHIDLSVPSAITAVAVLTTTVAGSASPEVAAFAIPIGLTGGALIGLVNGLGVAIFRLPSMVWTLAVNSMLMGVLVFVTGGFKPRGVIPPVSATIALERSLGIPNVFLFWLAIMIFVGLLLRRTIYGQYLFATGCSEKAVFLSGVRVRLVTVLTFVAAGLFTAVGAILLAGYANQAYQGMGDSYLMPVITAVVIGGTSILGGRGSYAGTVVGALFITLLSSILSVLQMPEALRQIVFGVIILTMLRIRRFDRRSL</sequence>
<feature type="transmembrane region" description="Helical" evidence="6">
    <location>
        <begin position="220"/>
        <end position="243"/>
    </location>
</feature>
<feature type="transmembrane region" description="Helical" evidence="6">
    <location>
        <begin position="255"/>
        <end position="272"/>
    </location>
</feature>
<dbReference type="PANTHER" id="PTHR32196">
    <property type="entry name" value="ABC TRANSPORTER PERMEASE PROTEIN YPHD-RELATED-RELATED"/>
    <property type="match status" value="1"/>
</dbReference>
<feature type="transmembrane region" description="Helical" evidence="6">
    <location>
        <begin position="79"/>
        <end position="98"/>
    </location>
</feature>
<feature type="transmembrane region" description="Helical" evidence="6">
    <location>
        <begin position="302"/>
        <end position="318"/>
    </location>
</feature>
<evidence type="ECO:0000313" key="8">
    <source>
        <dbReference type="Proteomes" id="UP001230207"/>
    </source>
</evidence>
<organism evidence="7 8">
    <name type="scientific">Pararhizobium capsulatum DSM 1112</name>
    <dbReference type="NCBI Taxonomy" id="1121113"/>
    <lineage>
        <taxon>Bacteria</taxon>
        <taxon>Pseudomonadati</taxon>
        <taxon>Pseudomonadota</taxon>
        <taxon>Alphaproteobacteria</taxon>
        <taxon>Hyphomicrobiales</taxon>
        <taxon>Rhizobiaceae</taxon>
        <taxon>Rhizobium/Agrobacterium group</taxon>
        <taxon>Pararhizobium</taxon>
    </lineage>
</organism>
<keyword evidence="4 6" id="KW-1133">Transmembrane helix</keyword>